<dbReference type="EMBL" id="CP075371">
    <property type="protein sequence ID" value="QVT79639.1"/>
    <property type="molecule type" value="Genomic_DNA"/>
</dbReference>
<dbReference type="PANTHER" id="PTHR46623">
    <property type="entry name" value="CARBOXYMETHYLENEBUTENOLIDASE-RELATED"/>
    <property type="match status" value="1"/>
</dbReference>
<dbReference type="Proteomes" id="UP000679307">
    <property type="component" value="Chromosome"/>
</dbReference>
<feature type="domain" description="Dienelactone hydrolase" evidence="1">
    <location>
        <begin position="1"/>
        <end position="186"/>
    </location>
</feature>
<reference evidence="2 3" key="1">
    <citation type="submission" date="2021-05" db="EMBL/GenBank/DDBJ databases">
        <title>Complete genome of Nocardioides aquaticus KCTC 9944T isolated from meromictic and hypersaline Ekho Lake, Antarctica.</title>
        <authorList>
            <person name="Hwang K."/>
            <person name="Kim K.M."/>
            <person name="Choe H."/>
        </authorList>
    </citation>
    <scope>NUCLEOTIDE SEQUENCE [LARGE SCALE GENOMIC DNA]</scope>
    <source>
        <strain evidence="2 3">KCTC 9944</strain>
    </source>
</reference>
<keyword evidence="3" id="KW-1185">Reference proteome</keyword>
<evidence type="ECO:0000313" key="3">
    <source>
        <dbReference type="Proteomes" id="UP000679307"/>
    </source>
</evidence>
<dbReference type="InterPro" id="IPR051049">
    <property type="entry name" value="Dienelactone_hydrolase-like"/>
</dbReference>
<protein>
    <recommendedName>
        <fullName evidence="1">Dienelactone hydrolase domain-containing protein</fullName>
    </recommendedName>
</protein>
<evidence type="ECO:0000259" key="1">
    <source>
        <dbReference type="Pfam" id="PF01738"/>
    </source>
</evidence>
<sequence>MFHHAQGLTAGVSHLADRFRAAGHVVHTPDLYTGHVFEDLDEGLDHARSVGFGEVAARGLRAAADLGTRDLVVAGLSLGAMPAQELAQTSASVRGAVLLHACVPRQEFGDGTWPAAVPVQVHGMDADPFFAGEDLDAARDLVAAAADGELFVYPGEQHLFSDDSLPSYDDAATALLTQRVLTLLGRVR</sequence>
<accession>A0ABX8EH90</accession>
<dbReference type="Pfam" id="PF01738">
    <property type="entry name" value="DLH"/>
    <property type="match status" value="1"/>
</dbReference>
<proteinExistence type="predicted"/>
<organism evidence="2 3">
    <name type="scientific">Nocardioides aquaticus</name>
    <dbReference type="NCBI Taxonomy" id="160826"/>
    <lineage>
        <taxon>Bacteria</taxon>
        <taxon>Bacillati</taxon>
        <taxon>Actinomycetota</taxon>
        <taxon>Actinomycetes</taxon>
        <taxon>Propionibacteriales</taxon>
        <taxon>Nocardioidaceae</taxon>
        <taxon>Nocardioides</taxon>
    </lineage>
</organism>
<dbReference type="PANTHER" id="PTHR46623:SF6">
    <property type="entry name" value="ALPHA_BETA-HYDROLASES SUPERFAMILY PROTEIN"/>
    <property type="match status" value="1"/>
</dbReference>
<gene>
    <name evidence="2" type="ORF">ENKNEFLB_02022</name>
</gene>
<name>A0ABX8EH90_9ACTN</name>
<dbReference type="InterPro" id="IPR002925">
    <property type="entry name" value="Dienelactn_hydro"/>
</dbReference>
<evidence type="ECO:0000313" key="2">
    <source>
        <dbReference type="EMBL" id="QVT79639.1"/>
    </source>
</evidence>